<dbReference type="SUPFAM" id="SSF53756">
    <property type="entry name" value="UDP-Glycosyltransferase/glycogen phosphorylase"/>
    <property type="match status" value="1"/>
</dbReference>
<evidence type="ECO:0000313" key="2">
    <source>
        <dbReference type="Proteomes" id="UP001431784"/>
    </source>
</evidence>
<comment type="caution">
    <text evidence="1">The sequence shown here is derived from an EMBL/GenBank/DDBJ whole genome shotgun (WGS) entry which is preliminary data.</text>
</comment>
<dbReference type="InterPro" id="IPR050194">
    <property type="entry name" value="Glycosyltransferase_grp1"/>
</dbReference>
<evidence type="ECO:0000313" key="1">
    <source>
        <dbReference type="EMBL" id="MDD7971605.1"/>
    </source>
</evidence>
<dbReference type="Pfam" id="PF13692">
    <property type="entry name" value="Glyco_trans_1_4"/>
    <property type="match status" value="1"/>
</dbReference>
<dbReference type="PANTHER" id="PTHR45947:SF15">
    <property type="entry name" value="TEICHURONIC ACID BIOSYNTHESIS GLYCOSYLTRANSFERASE TUAC-RELATED"/>
    <property type="match status" value="1"/>
</dbReference>
<protein>
    <submittedName>
        <fullName evidence="1">Glycosyltransferase family 4 protein</fullName>
    </submittedName>
</protein>
<dbReference type="CDD" id="cd03801">
    <property type="entry name" value="GT4_PimA-like"/>
    <property type="match status" value="1"/>
</dbReference>
<organism evidence="1 2">
    <name type="scientific">Roseinatronobacter alkalisoli</name>
    <dbReference type="NCBI Taxonomy" id="3028235"/>
    <lineage>
        <taxon>Bacteria</taxon>
        <taxon>Pseudomonadati</taxon>
        <taxon>Pseudomonadota</taxon>
        <taxon>Alphaproteobacteria</taxon>
        <taxon>Rhodobacterales</taxon>
        <taxon>Paracoccaceae</taxon>
        <taxon>Roseinatronobacter</taxon>
    </lineage>
</organism>
<name>A0ABT5T908_9RHOB</name>
<reference evidence="1" key="1">
    <citation type="submission" date="2023-02" db="EMBL/GenBank/DDBJ databases">
        <title>Description of Roseinatronobacter alkalisoli sp. nov., an alkaliphilic bacerium isolated from soda soil.</title>
        <authorList>
            <person name="Wei W."/>
        </authorList>
    </citation>
    <scope>NUCLEOTIDE SEQUENCE</scope>
    <source>
        <strain evidence="1">HJB301</strain>
    </source>
</reference>
<keyword evidence="2" id="KW-1185">Reference proteome</keyword>
<dbReference type="Proteomes" id="UP001431784">
    <property type="component" value="Unassembled WGS sequence"/>
</dbReference>
<dbReference type="PANTHER" id="PTHR45947">
    <property type="entry name" value="SULFOQUINOVOSYL TRANSFERASE SQD2"/>
    <property type="match status" value="1"/>
</dbReference>
<proteinExistence type="predicted"/>
<sequence length="397" mass="42722">MQIAYLMNTYPVTSATFIRREIAALEAQGVSVRRFAVRPWDQQLVDDADRQEQTRTTYLLAPGGLRLVLLTMAESLRNPRGFWRAAKTAWTLYRNAGRGALVRHVAYLMEAVHLKRLANGCTHVHAHFSTNTAAVALLCARLGGPGYSFTAHGPDEFLDPGAASLGLKLQMARFAVAITEFARVQLALAGGMGIWPKLHVVRCGVDVTDLRPAPPPATDAPFVCVGRLCVQKAQEHIVAALADLHQTHPQARVILIGDGDTRPAITAAIARHGLGEHVELRGWADNAAVKDALSGARALLLPSFAEGLPIVIMEAHALGRPVISTYIAGIPELVDQQTGWLVPAGDVPALAAAMRACMDTPPEELASMGAMARARVEAAHDVTRNATDLKALFSRYV</sequence>
<dbReference type="RefSeq" id="WP_274352284.1">
    <property type="nucleotide sequence ID" value="NZ_JAQZSM010000008.1"/>
</dbReference>
<gene>
    <name evidence="1" type="ORF">PUT78_10865</name>
</gene>
<dbReference type="Gene3D" id="3.40.50.2000">
    <property type="entry name" value="Glycogen Phosphorylase B"/>
    <property type="match status" value="2"/>
</dbReference>
<dbReference type="EMBL" id="JAQZSM010000008">
    <property type="protein sequence ID" value="MDD7971605.1"/>
    <property type="molecule type" value="Genomic_DNA"/>
</dbReference>
<accession>A0ABT5T908</accession>